<dbReference type="Proteomes" id="UP001500635">
    <property type="component" value="Unassembled WGS sequence"/>
</dbReference>
<protein>
    <submittedName>
        <fullName evidence="1">Uncharacterized protein</fullName>
    </submittedName>
</protein>
<proteinExistence type="predicted"/>
<name>A0ABP8J5C2_9ACTN</name>
<dbReference type="RefSeq" id="WP_344990934.1">
    <property type="nucleotide sequence ID" value="NZ_BAABFR010000007.1"/>
</dbReference>
<gene>
    <name evidence="1" type="ORF">GCM10023147_07080</name>
</gene>
<comment type="caution">
    <text evidence="1">The sequence shown here is derived from an EMBL/GenBank/DDBJ whole genome shotgun (WGS) entry which is preliminary data.</text>
</comment>
<dbReference type="Pfam" id="PF16817">
    <property type="entry name" value="DUF5073"/>
    <property type="match status" value="1"/>
</dbReference>
<reference evidence="2" key="1">
    <citation type="journal article" date="2019" name="Int. J. Syst. Evol. Microbiol.">
        <title>The Global Catalogue of Microorganisms (GCM) 10K type strain sequencing project: providing services to taxonomists for standard genome sequencing and annotation.</title>
        <authorList>
            <consortium name="The Broad Institute Genomics Platform"/>
            <consortium name="The Broad Institute Genome Sequencing Center for Infectious Disease"/>
            <person name="Wu L."/>
            <person name="Ma J."/>
        </authorList>
    </citation>
    <scope>NUCLEOTIDE SEQUENCE [LARGE SCALE GENOMIC DNA]</scope>
    <source>
        <strain evidence="2">JCM 17688</strain>
    </source>
</reference>
<keyword evidence="2" id="KW-1185">Reference proteome</keyword>
<evidence type="ECO:0000313" key="1">
    <source>
        <dbReference type="EMBL" id="GAA4385378.1"/>
    </source>
</evidence>
<evidence type="ECO:0000313" key="2">
    <source>
        <dbReference type="Proteomes" id="UP001500635"/>
    </source>
</evidence>
<sequence>MDRYDQAAATTILTGVLRQPGGGATALRAFAEVPGVACESVESGRRLHRTRSTVLRVGDWEFTAPDAGYEVRARHVIRGIAVLTETPPAAECAQRLAAELLGSAERFGPDADIATQASLYALATITGR</sequence>
<organism evidence="1 2">
    <name type="scientific">Tsukamurella soli</name>
    <dbReference type="NCBI Taxonomy" id="644556"/>
    <lineage>
        <taxon>Bacteria</taxon>
        <taxon>Bacillati</taxon>
        <taxon>Actinomycetota</taxon>
        <taxon>Actinomycetes</taxon>
        <taxon>Mycobacteriales</taxon>
        <taxon>Tsukamurellaceae</taxon>
        <taxon>Tsukamurella</taxon>
    </lineage>
</organism>
<dbReference type="InterPro" id="IPR031816">
    <property type="entry name" value="DUF5073"/>
</dbReference>
<dbReference type="EMBL" id="BAABFR010000007">
    <property type="protein sequence ID" value="GAA4385378.1"/>
    <property type="molecule type" value="Genomic_DNA"/>
</dbReference>
<accession>A0ABP8J5C2</accession>